<dbReference type="EMBL" id="AP018248">
    <property type="protein sequence ID" value="BAZ02503.1"/>
    <property type="molecule type" value="Genomic_DNA"/>
</dbReference>
<dbReference type="PANTHER" id="PTHR33154:SF33">
    <property type="entry name" value="TRANSCRIPTIONAL REPRESSOR SDPR"/>
    <property type="match status" value="1"/>
</dbReference>
<dbReference type="NCBIfam" id="NF033788">
    <property type="entry name" value="HTH_metalloreg"/>
    <property type="match status" value="1"/>
</dbReference>
<dbReference type="Gene3D" id="1.10.10.10">
    <property type="entry name" value="Winged helix-like DNA-binding domain superfamily/Winged helix DNA-binding domain"/>
    <property type="match status" value="1"/>
</dbReference>
<dbReference type="RefSeq" id="WP_096582778.1">
    <property type="nucleotide sequence ID" value="NZ_CAWNJS010000001.1"/>
</dbReference>
<keyword evidence="3" id="KW-0804">Transcription</keyword>
<dbReference type="KEGG" id="ttq:NIES37_65160"/>
<dbReference type="PANTHER" id="PTHR33154">
    <property type="entry name" value="TRANSCRIPTIONAL REGULATOR, ARSR FAMILY"/>
    <property type="match status" value="1"/>
</dbReference>
<dbReference type="SUPFAM" id="SSF46785">
    <property type="entry name" value="Winged helix' DNA-binding domain"/>
    <property type="match status" value="1"/>
</dbReference>
<feature type="domain" description="HTH arsR-type" evidence="4">
    <location>
        <begin position="5"/>
        <end position="97"/>
    </location>
</feature>
<dbReference type="GO" id="GO:0003700">
    <property type="term" value="F:DNA-binding transcription factor activity"/>
    <property type="evidence" value="ECO:0007669"/>
    <property type="project" value="InterPro"/>
</dbReference>
<dbReference type="Proteomes" id="UP000218785">
    <property type="component" value="Chromosome"/>
</dbReference>
<gene>
    <name evidence="5" type="ORF">NIES37_65160</name>
</gene>
<sequence length="97" mass="11292">MEIALNPNELELLARRFKVLAEPTRLQILGALCNQEQTVQEICDRTGLKQGNVSRHLQLMKDAGVLTCRREGSWRYYRVIDTELLAMCKNLFRNVMR</sequence>
<dbReference type="PROSITE" id="PS50987">
    <property type="entry name" value="HTH_ARSR_2"/>
    <property type="match status" value="1"/>
</dbReference>
<proteinExistence type="predicted"/>
<dbReference type="CDD" id="cd00090">
    <property type="entry name" value="HTH_ARSR"/>
    <property type="match status" value="1"/>
</dbReference>
<evidence type="ECO:0000313" key="6">
    <source>
        <dbReference type="Proteomes" id="UP000218785"/>
    </source>
</evidence>
<keyword evidence="6" id="KW-1185">Reference proteome</keyword>
<dbReference type="InterPro" id="IPR011991">
    <property type="entry name" value="ArsR-like_HTH"/>
</dbReference>
<keyword evidence="2" id="KW-0238">DNA-binding</keyword>
<dbReference type="InterPro" id="IPR036388">
    <property type="entry name" value="WH-like_DNA-bd_sf"/>
</dbReference>
<dbReference type="InterPro" id="IPR051081">
    <property type="entry name" value="HTH_MetalResp_TranReg"/>
</dbReference>
<protein>
    <submittedName>
        <fullName evidence="5">ArsR family transcriptional regulator</fullName>
    </submittedName>
</protein>
<evidence type="ECO:0000256" key="2">
    <source>
        <dbReference type="ARBA" id="ARBA00023125"/>
    </source>
</evidence>
<dbReference type="Pfam" id="PF01022">
    <property type="entry name" value="HTH_5"/>
    <property type="match status" value="1"/>
</dbReference>
<organism evidence="5 6">
    <name type="scientific">Tolypothrix tenuis PCC 7101</name>
    <dbReference type="NCBI Taxonomy" id="231146"/>
    <lineage>
        <taxon>Bacteria</taxon>
        <taxon>Bacillati</taxon>
        <taxon>Cyanobacteriota</taxon>
        <taxon>Cyanophyceae</taxon>
        <taxon>Nostocales</taxon>
        <taxon>Tolypothrichaceae</taxon>
        <taxon>Tolypothrix</taxon>
    </lineage>
</organism>
<evidence type="ECO:0000256" key="1">
    <source>
        <dbReference type="ARBA" id="ARBA00023015"/>
    </source>
</evidence>
<evidence type="ECO:0000256" key="3">
    <source>
        <dbReference type="ARBA" id="ARBA00023163"/>
    </source>
</evidence>
<reference evidence="5 6" key="1">
    <citation type="submission" date="2017-06" db="EMBL/GenBank/DDBJ databases">
        <title>Genome sequencing of cyanobaciteial culture collection at National Institute for Environmental Studies (NIES).</title>
        <authorList>
            <person name="Hirose Y."/>
            <person name="Shimura Y."/>
            <person name="Fujisawa T."/>
            <person name="Nakamura Y."/>
            <person name="Kawachi M."/>
        </authorList>
    </citation>
    <scope>NUCLEOTIDE SEQUENCE [LARGE SCALE GENOMIC DNA]</scope>
    <source>
        <strain evidence="5 6">NIES-37</strain>
    </source>
</reference>
<dbReference type="PRINTS" id="PR00778">
    <property type="entry name" value="HTHARSR"/>
</dbReference>
<dbReference type="GO" id="GO:0003677">
    <property type="term" value="F:DNA binding"/>
    <property type="evidence" value="ECO:0007669"/>
    <property type="project" value="UniProtKB-KW"/>
</dbReference>
<name>A0A1Z4N9U7_9CYAN</name>
<accession>A0A1Z4N9U7</accession>
<dbReference type="AlphaFoldDB" id="A0A1Z4N9U7"/>
<evidence type="ECO:0000313" key="5">
    <source>
        <dbReference type="EMBL" id="BAZ02503.1"/>
    </source>
</evidence>
<dbReference type="InterPro" id="IPR001845">
    <property type="entry name" value="HTH_ArsR_DNA-bd_dom"/>
</dbReference>
<dbReference type="InterPro" id="IPR036390">
    <property type="entry name" value="WH_DNA-bd_sf"/>
</dbReference>
<dbReference type="SMART" id="SM00418">
    <property type="entry name" value="HTH_ARSR"/>
    <property type="match status" value="1"/>
</dbReference>
<keyword evidence="1" id="KW-0805">Transcription regulation</keyword>
<evidence type="ECO:0000259" key="4">
    <source>
        <dbReference type="PROSITE" id="PS50987"/>
    </source>
</evidence>